<keyword evidence="7 10" id="KW-1133">Transmembrane helix</keyword>
<evidence type="ECO:0000256" key="3">
    <source>
        <dbReference type="ARBA" id="ARBA00022448"/>
    </source>
</evidence>
<feature type="transmembrane region" description="Helical" evidence="10">
    <location>
        <begin position="249"/>
        <end position="272"/>
    </location>
</feature>
<sequence>MSTKLDHDSSGSAGANPSPKDKRLGLGALTALVVGSMIGGGAFNLAADLAQGANAGAILIGWVITGIGIITLGLSFQNLTMRRPDLDGGVYSYARAGFGQFVGFNSAWGYWLSAWLGNVAYATLLFSSIGYFFPIFEGGQNIASIIGASIMLWLVHSLILRGIHEASMINIITTIAKLVPIFAFITITLFFFNLDNFTFDFWGQGGFSWSSIRDQVVSTMLVTLWVFIGVEGAVVLSGRARKRSDVGKATVIGLLGTLIIYLLISIMSLGLLNPENVANATQPAMAYLLESAVGPWGAMLINGGLVISVLGAWLGWTLLAAEIPYVAGKDGVFPRWFTKENKNNAPANALWLTNGLIQLFLFTFLFSDAAYNFAFSLASSAILIPYAFSAFYQVKVAKNGIGYNAGERRTRDLVIGAVASIYGIWLIYAAGVDYLLLTTLLYAPGTLLYVKAQRENGIKSLTKTEWTVAGMLTVLAILAVVRIVSGNITVF</sequence>
<reference evidence="11 12" key="1">
    <citation type="submission" date="2022-07" db="EMBL/GenBank/DDBJ databases">
        <title>Genomic and pangenome structural analysis of the polyextremophile Exiguobacterium.</title>
        <authorList>
            <person name="Shen L."/>
        </authorList>
    </citation>
    <scope>NUCLEOTIDE SEQUENCE [LARGE SCALE GENOMIC DNA]</scope>
    <source>
        <strain evidence="11 12">12_1</strain>
    </source>
</reference>
<feature type="transmembrane region" description="Helical" evidence="10">
    <location>
        <begin position="464"/>
        <end position="485"/>
    </location>
</feature>
<evidence type="ECO:0000256" key="2">
    <source>
        <dbReference type="ARBA" id="ARBA00008220"/>
    </source>
</evidence>
<comment type="similarity">
    <text evidence="2">Belongs to the amino acid-polyamine-organocation (APC) superfamily. Basic amino acid/polyamine antiporter (APA) (TC 2.A.3.2) family.</text>
</comment>
<dbReference type="PIRSF" id="PIRSF006060">
    <property type="entry name" value="AA_transporter"/>
    <property type="match status" value="1"/>
</dbReference>
<evidence type="ECO:0000313" key="11">
    <source>
        <dbReference type="EMBL" id="MCT4794838.1"/>
    </source>
</evidence>
<dbReference type="InterPro" id="IPR004754">
    <property type="entry name" value="Amino_acid_antiprt"/>
</dbReference>
<evidence type="ECO:0000256" key="6">
    <source>
        <dbReference type="ARBA" id="ARBA00022970"/>
    </source>
</evidence>
<feature type="transmembrane region" description="Helical" evidence="10">
    <location>
        <begin position="142"/>
        <end position="163"/>
    </location>
</feature>
<dbReference type="InterPro" id="IPR002293">
    <property type="entry name" value="AA/rel_permease1"/>
</dbReference>
<comment type="subcellular location">
    <subcellularLocation>
        <location evidence="1">Cell membrane</location>
        <topology evidence="1">Multi-pass membrane protein</topology>
    </subcellularLocation>
</comment>
<dbReference type="Gene3D" id="1.20.1740.10">
    <property type="entry name" value="Amino acid/polyamine transporter I"/>
    <property type="match status" value="1"/>
</dbReference>
<dbReference type="Pfam" id="PF13520">
    <property type="entry name" value="AA_permease_2"/>
    <property type="match status" value="1"/>
</dbReference>
<evidence type="ECO:0000313" key="12">
    <source>
        <dbReference type="Proteomes" id="UP001206821"/>
    </source>
</evidence>
<feature type="transmembrane region" description="Helical" evidence="10">
    <location>
        <begin position="349"/>
        <end position="367"/>
    </location>
</feature>
<proteinExistence type="inferred from homology"/>
<name>A0ABT2KV48_9BACL</name>
<keyword evidence="12" id="KW-1185">Reference proteome</keyword>
<dbReference type="NCBIfam" id="TIGR03810">
    <property type="entry name" value="arg_ornith_anti"/>
    <property type="match status" value="1"/>
</dbReference>
<evidence type="ECO:0000256" key="1">
    <source>
        <dbReference type="ARBA" id="ARBA00004651"/>
    </source>
</evidence>
<feature type="transmembrane region" description="Helical" evidence="10">
    <location>
        <begin position="55"/>
        <end position="76"/>
    </location>
</feature>
<protein>
    <recommendedName>
        <fullName evidence="9">Arginine-ornithine antiporter</fullName>
    </recommendedName>
</protein>
<dbReference type="PANTHER" id="PTHR42770:SF4">
    <property type="entry name" value="ARGININE_ORNITHINE ANTIPORTER-RELATED"/>
    <property type="match status" value="1"/>
</dbReference>
<feature type="transmembrane region" description="Helical" evidence="10">
    <location>
        <begin position="115"/>
        <end position="136"/>
    </location>
</feature>
<accession>A0ABT2KV48</accession>
<feature type="transmembrane region" description="Helical" evidence="10">
    <location>
        <begin position="292"/>
        <end position="319"/>
    </location>
</feature>
<comment type="caution">
    <text evidence="11">The sequence shown here is derived from an EMBL/GenBank/DDBJ whole genome shotgun (WGS) entry which is preliminary data.</text>
</comment>
<evidence type="ECO:0000256" key="8">
    <source>
        <dbReference type="ARBA" id="ARBA00023136"/>
    </source>
</evidence>
<evidence type="ECO:0000256" key="7">
    <source>
        <dbReference type="ARBA" id="ARBA00022989"/>
    </source>
</evidence>
<keyword evidence="6" id="KW-0029">Amino-acid transport</keyword>
<feature type="transmembrane region" description="Helical" evidence="10">
    <location>
        <begin position="24"/>
        <end position="43"/>
    </location>
</feature>
<dbReference type="NCBIfam" id="TIGR00905">
    <property type="entry name" value="2A0302"/>
    <property type="match status" value="1"/>
</dbReference>
<dbReference type="EMBL" id="JANIEK010000012">
    <property type="protein sequence ID" value="MCT4794838.1"/>
    <property type="molecule type" value="Genomic_DNA"/>
</dbReference>
<keyword evidence="3" id="KW-0813">Transport</keyword>
<feature type="transmembrane region" description="Helical" evidence="10">
    <location>
        <begin position="175"/>
        <end position="194"/>
    </location>
</feature>
<keyword evidence="4" id="KW-1003">Cell membrane</keyword>
<dbReference type="RefSeq" id="WP_034817488.1">
    <property type="nucleotide sequence ID" value="NZ_JANIEK010000012.1"/>
</dbReference>
<feature type="transmembrane region" description="Helical" evidence="10">
    <location>
        <begin position="216"/>
        <end position="237"/>
    </location>
</feature>
<dbReference type="InterPro" id="IPR022461">
    <property type="entry name" value="Arg/Orn_antiprt_ArcD"/>
</dbReference>
<keyword evidence="8 10" id="KW-0472">Membrane</keyword>
<evidence type="ECO:0000256" key="5">
    <source>
        <dbReference type="ARBA" id="ARBA00022692"/>
    </source>
</evidence>
<feature type="transmembrane region" description="Helical" evidence="10">
    <location>
        <begin position="373"/>
        <end position="392"/>
    </location>
</feature>
<keyword evidence="5 10" id="KW-0812">Transmembrane</keyword>
<evidence type="ECO:0000256" key="9">
    <source>
        <dbReference type="NCBIfam" id="TIGR03810"/>
    </source>
</evidence>
<feature type="transmembrane region" description="Helical" evidence="10">
    <location>
        <begin position="413"/>
        <end position="428"/>
    </location>
</feature>
<dbReference type="PANTHER" id="PTHR42770">
    <property type="entry name" value="AMINO ACID TRANSPORTER-RELATED"/>
    <property type="match status" value="1"/>
</dbReference>
<gene>
    <name evidence="11" type="primary">arcD</name>
    <name evidence="11" type="ORF">NQG31_04730</name>
</gene>
<evidence type="ECO:0000256" key="4">
    <source>
        <dbReference type="ARBA" id="ARBA00022475"/>
    </source>
</evidence>
<dbReference type="Proteomes" id="UP001206821">
    <property type="component" value="Unassembled WGS sequence"/>
</dbReference>
<organism evidence="11 12">
    <name type="scientific">Exiguobacterium alkaliphilum</name>
    <dbReference type="NCBI Taxonomy" id="1428684"/>
    <lineage>
        <taxon>Bacteria</taxon>
        <taxon>Bacillati</taxon>
        <taxon>Bacillota</taxon>
        <taxon>Bacilli</taxon>
        <taxon>Bacillales</taxon>
        <taxon>Bacillales Family XII. Incertae Sedis</taxon>
        <taxon>Exiguobacterium</taxon>
    </lineage>
</organism>
<evidence type="ECO:0000256" key="10">
    <source>
        <dbReference type="SAM" id="Phobius"/>
    </source>
</evidence>
<dbReference type="InterPro" id="IPR050367">
    <property type="entry name" value="APC_superfamily"/>
</dbReference>